<protein>
    <recommendedName>
        <fullName evidence="2">IPT/TIG domain-containing protein</fullName>
    </recommendedName>
</protein>
<dbReference type="InterPro" id="IPR014756">
    <property type="entry name" value="Ig_E-set"/>
</dbReference>
<dbReference type="InterPro" id="IPR013783">
    <property type="entry name" value="Ig-like_fold"/>
</dbReference>
<keyword evidence="1" id="KW-0732">Signal</keyword>
<sequence>MSSRCLRSLLLVLPLLAVACSDDSDGVSPSELTAPTVREIQPTGGPIAGNTLVNIYGSGFQPGAKAFLGNLELQRTVVVNTFRLYGYTPTATSGRMDVRVWNPDGAYGVLVKGFAYEGPPTPHIAQAEVVNGNTDAVSGGPPVGVTVRGAVTVPGVTRGAGQGAGVLAQVGFAAGNAELLNPQSYTWSDAMYETDSGSGEADIYRGTVLLQAPIGGENREWVVSVRFSLDKGQTWVMADGDGSANGMSAAMMRRVFIARPRVDYCKLGPNGNPANPDLFYAPGETKLHKVAGQVFADGITSGAGAGSGVVAQLGYGPDGTDPRTSEQWTWTHATYVTEHGNNDEWQADLPNPKTLGTYKLAFRFSISENAWRVCDADGVNDSTTGELTFSMAKLGTLTVANAPPKPKVAWCKIGEDRKDPEAVDYQTTQTNGLATVYAQVGIPGVTDKVGPGPELVGQLGWGPAGEDPRTSPLWNWATELEFSKDNFEVNDEWKGTLPVPPVSGAYRYAVRFNVVDGPVTVCDGDGTNDGDQPFEMDKLGVLNVTGASAPPTVAGYCKLGPVGTTTPASLAYTTVSAASHKVVAQVYVQGVTNGNGQGANIVGQLGWGLATENPSSQQWNWTTPATFRGDVVNGTIRNFDEYEATLPNPGTAGNYRFAYRFQVNGGAPLYCDADGNTGGTGFDATKIGTLTVSPPPTTNVVSYCKLGAAGDTTPPEHTYFTVSPATHAVVGVVRVTGITDTTTGAVAQIRGQLGWGPTDQDPASLQWHWADAQFKGDSDTSDEYTANLPNPNTVGTYRYAYRFQVNEGEFLYCDADGNDDGAAGFDATKAGSVTVETPPPARCQLQSVSGTTVASGDDVTAVGRVLLPGFTEADGAPTGLQVQVGVGAASADASTTPAAFTWKAATYAHGVEGERATDEFSARFNPAYTGERTVSMRYSTDGAAWTYCDKDGSDVGGYSADQQHALTVGNHTAINYCNLQWPPTTEGGRTTYGKVYEPGATDGTPPNTNLTAELGYGPKEQDPGVGAGWTWNAGTLNGDANGDTDEYTASLPPTVPVGHSYVWRYRVGTGPYCFGDVQLDGQSGGSSNGVSPDTLGQVTQ</sequence>
<feature type="signal peptide" evidence="1">
    <location>
        <begin position="1"/>
        <end position="19"/>
    </location>
</feature>
<evidence type="ECO:0000256" key="1">
    <source>
        <dbReference type="SAM" id="SignalP"/>
    </source>
</evidence>
<dbReference type="Gene3D" id="2.60.40.10">
    <property type="entry name" value="Immunoglobulins"/>
    <property type="match status" value="1"/>
</dbReference>
<evidence type="ECO:0000259" key="2">
    <source>
        <dbReference type="Pfam" id="PF01833"/>
    </source>
</evidence>
<feature type="chain" id="PRO_5032358215" description="IPT/TIG domain-containing protein" evidence="1">
    <location>
        <begin position="20"/>
        <end position="1100"/>
    </location>
</feature>
<dbReference type="AlphaFoldDB" id="A0A848L4Y5"/>
<evidence type="ECO:0000313" key="3">
    <source>
        <dbReference type="EMBL" id="NMO13774.1"/>
    </source>
</evidence>
<accession>A0A848L4Y5</accession>
<proteinExistence type="predicted"/>
<dbReference type="Pfam" id="PF01833">
    <property type="entry name" value="TIG"/>
    <property type="match status" value="1"/>
</dbReference>
<dbReference type="PROSITE" id="PS51257">
    <property type="entry name" value="PROKAR_LIPOPROTEIN"/>
    <property type="match status" value="1"/>
</dbReference>
<gene>
    <name evidence="3" type="ORF">HG543_02695</name>
</gene>
<dbReference type="CDD" id="cd00603">
    <property type="entry name" value="IPT_PCSR"/>
    <property type="match status" value="1"/>
</dbReference>
<dbReference type="RefSeq" id="WP_169343057.1">
    <property type="nucleotide sequence ID" value="NZ_JABBJJ010000007.1"/>
</dbReference>
<dbReference type="SUPFAM" id="SSF81296">
    <property type="entry name" value="E set domains"/>
    <property type="match status" value="1"/>
</dbReference>
<keyword evidence="4" id="KW-1185">Reference proteome</keyword>
<feature type="domain" description="IPT/TIG" evidence="2">
    <location>
        <begin position="35"/>
        <end position="104"/>
    </location>
</feature>
<name>A0A848L4Y5_9BACT</name>
<reference evidence="3 4" key="1">
    <citation type="submission" date="2020-04" db="EMBL/GenBank/DDBJ databases">
        <title>Draft genome of Pyxidicoccus fallax type strain.</title>
        <authorList>
            <person name="Whitworth D.E."/>
        </authorList>
    </citation>
    <scope>NUCLEOTIDE SEQUENCE [LARGE SCALE GENOMIC DNA]</scope>
    <source>
        <strain evidence="3 4">DSM 14698</strain>
    </source>
</reference>
<dbReference type="EMBL" id="JABBJJ010000007">
    <property type="protein sequence ID" value="NMO13774.1"/>
    <property type="molecule type" value="Genomic_DNA"/>
</dbReference>
<evidence type="ECO:0000313" key="4">
    <source>
        <dbReference type="Proteomes" id="UP000518300"/>
    </source>
</evidence>
<dbReference type="Proteomes" id="UP000518300">
    <property type="component" value="Unassembled WGS sequence"/>
</dbReference>
<comment type="caution">
    <text evidence="3">The sequence shown here is derived from an EMBL/GenBank/DDBJ whole genome shotgun (WGS) entry which is preliminary data.</text>
</comment>
<dbReference type="InterPro" id="IPR002909">
    <property type="entry name" value="IPT_dom"/>
</dbReference>
<organism evidence="3 4">
    <name type="scientific">Pyxidicoccus fallax</name>
    <dbReference type="NCBI Taxonomy" id="394095"/>
    <lineage>
        <taxon>Bacteria</taxon>
        <taxon>Pseudomonadati</taxon>
        <taxon>Myxococcota</taxon>
        <taxon>Myxococcia</taxon>
        <taxon>Myxococcales</taxon>
        <taxon>Cystobacterineae</taxon>
        <taxon>Myxococcaceae</taxon>
        <taxon>Pyxidicoccus</taxon>
    </lineage>
</organism>